<reference evidence="1 2" key="1">
    <citation type="submission" date="2024-01" db="EMBL/GenBank/DDBJ databases">
        <authorList>
            <person name="Waweru B."/>
        </authorList>
    </citation>
    <scope>NUCLEOTIDE SEQUENCE [LARGE SCALE GENOMIC DNA]</scope>
</reference>
<evidence type="ECO:0000313" key="2">
    <source>
        <dbReference type="Proteomes" id="UP001314170"/>
    </source>
</evidence>
<sequence>MEMKSQLRKDREVSLIREGEGFKVSPRFRNLMEKEIKFGIHCLMLAYTKITGKELTDIFLRKHSENLIKDESGQMSHIKTAHKAFRPSGIARRCSEMVIRVSQS</sequence>
<name>A0AAV1R2W4_9ROSI</name>
<dbReference type="Proteomes" id="UP001314170">
    <property type="component" value="Unassembled WGS sequence"/>
</dbReference>
<organism evidence="1 2">
    <name type="scientific">Dovyalis caffra</name>
    <dbReference type="NCBI Taxonomy" id="77055"/>
    <lineage>
        <taxon>Eukaryota</taxon>
        <taxon>Viridiplantae</taxon>
        <taxon>Streptophyta</taxon>
        <taxon>Embryophyta</taxon>
        <taxon>Tracheophyta</taxon>
        <taxon>Spermatophyta</taxon>
        <taxon>Magnoliopsida</taxon>
        <taxon>eudicotyledons</taxon>
        <taxon>Gunneridae</taxon>
        <taxon>Pentapetalae</taxon>
        <taxon>rosids</taxon>
        <taxon>fabids</taxon>
        <taxon>Malpighiales</taxon>
        <taxon>Salicaceae</taxon>
        <taxon>Flacourtieae</taxon>
        <taxon>Dovyalis</taxon>
    </lineage>
</organism>
<comment type="caution">
    <text evidence="1">The sequence shown here is derived from an EMBL/GenBank/DDBJ whole genome shotgun (WGS) entry which is preliminary data.</text>
</comment>
<protein>
    <submittedName>
        <fullName evidence="1">Uncharacterized protein</fullName>
    </submittedName>
</protein>
<accession>A0AAV1R2W4</accession>
<gene>
    <name evidence="1" type="ORF">DCAF_LOCUS4871</name>
</gene>
<dbReference type="EMBL" id="CAWUPB010000851">
    <property type="protein sequence ID" value="CAK7327164.1"/>
    <property type="molecule type" value="Genomic_DNA"/>
</dbReference>
<keyword evidence="2" id="KW-1185">Reference proteome</keyword>
<evidence type="ECO:0000313" key="1">
    <source>
        <dbReference type="EMBL" id="CAK7327164.1"/>
    </source>
</evidence>
<dbReference type="AlphaFoldDB" id="A0AAV1R2W4"/>
<proteinExistence type="predicted"/>